<dbReference type="Proteomes" id="UP000464178">
    <property type="component" value="Chromosome"/>
</dbReference>
<accession>A0A6P2CWR9</accession>
<dbReference type="EMBL" id="LR593886">
    <property type="protein sequence ID" value="VTR92595.1"/>
    <property type="molecule type" value="Genomic_DNA"/>
</dbReference>
<evidence type="ECO:0000313" key="1">
    <source>
        <dbReference type="EMBL" id="VTR92595.1"/>
    </source>
</evidence>
<evidence type="ECO:0008006" key="3">
    <source>
        <dbReference type="Google" id="ProtNLM"/>
    </source>
</evidence>
<dbReference type="KEGG" id="gms:SOIL9_51190"/>
<reference evidence="1 2" key="1">
    <citation type="submission" date="2019-05" db="EMBL/GenBank/DDBJ databases">
        <authorList>
            <consortium name="Science for Life Laboratories"/>
        </authorList>
    </citation>
    <scope>NUCLEOTIDE SEQUENCE [LARGE SCALE GENOMIC DNA]</scope>
    <source>
        <strain evidence="1">Soil9</strain>
    </source>
</reference>
<protein>
    <recommendedName>
        <fullName evidence="3">Clan AA aspartic protease</fullName>
    </recommendedName>
</protein>
<sequence>MIWGVVNARREAVVTLRLRGPDGAEISVDAVIDSGFSGSLTLPAATVTTLGLTRQSGGSAIFADGSSHSFDIFAAEVEWDGNWRTVLVSAVGTETLMGMGLLVGHELRIEVIPGGEVEINPLP</sequence>
<dbReference type="RefSeq" id="WP_162667433.1">
    <property type="nucleotide sequence ID" value="NZ_LR593886.1"/>
</dbReference>
<keyword evidence="2" id="KW-1185">Reference proteome</keyword>
<proteinExistence type="predicted"/>
<evidence type="ECO:0000313" key="2">
    <source>
        <dbReference type="Proteomes" id="UP000464178"/>
    </source>
</evidence>
<name>A0A6P2CWR9_9BACT</name>
<organism evidence="1 2">
    <name type="scientific">Gemmata massiliana</name>
    <dbReference type="NCBI Taxonomy" id="1210884"/>
    <lineage>
        <taxon>Bacteria</taxon>
        <taxon>Pseudomonadati</taxon>
        <taxon>Planctomycetota</taxon>
        <taxon>Planctomycetia</taxon>
        <taxon>Gemmatales</taxon>
        <taxon>Gemmataceae</taxon>
        <taxon>Gemmata</taxon>
    </lineage>
</organism>
<dbReference type="AlphaFoldDB" id="A0A6P2CWR9"/>
<gene>
    <name evidence="1" type="ORF">SOIL9_51190</name>
</gene>